<dbReference type="InterPro" id="IPR041588">
    <property type="entry name" value="Integrase_H2C2"/>
</dbReference>
<dbReference type="Gene3D" id="2.40.70.10">
    <property type="entry name" value="Acid Proteases"/>
    <property type="match status" value="1"/>
</dbReference>
<dbReference type="AlphaFoldDB" id="A0AAW2B9H7"/>
<dbReference type="Gene3D" id="1.10.340.70">
    <property type="match status" value="1"/>
</dbReference>
<gene>
    <name evidence="4" type="ORF">ABG768_001206</name>
</gene>
<proteinExistence type="predicted"/>
<dbReference type="EMBL" id="JAWDJR010000001">
    <property type="protein sequence ID" value="KAK9981682.1"/>
    <property type="molecule type" value="Genomic_DNA"/>
</dbReference>
<evidence type="ECO:0000256" key="2">
    <source>
        <dbReference type="SAM" id="MobiDB-lite"/>
    </source>
</evidence>
<evidence type="ECO:0000313" key="4">
    <source>
        <dbReference type="EMBL" id="KAK9981682.1"/>
    </source>
</evidence>
<accession>A0AAW2B9H7</accession>
<evidence type="ECO:0000313" key="5">
    <source>
        <dbReference type="Proteomes" id="UP001479290"/>
    </source>
</evidence>
<feature type="compositionally biased region" description="Low complexity" evidence="2">
    <location>
        <begin position="122"/>
        <end position="134"/>
    </location>
</feature>
<evidence type="ECO:0000256" key="1">
    <source>
        <dbReference type="ARBA" id="ARBA00039658"/>
    </source>
</evidence>
<feature type="region of interest" description="Disordered" evidence="2">
    <location>
        <begin position="122"/>
        <end position="145"/>
    </location>
</feature>
<dbReference type="Pfam" id="PF17921">
    <property type="entry name" value="Integrase_H2C2"/>
    <property type="match status" value="1"/>
</dbReference>
<dbReference type="PANTHER" id="PTHR37984:SF12">
    <property type="entry name" value="RIBONUCLEASE H"/>
    <property type="match status" value="1"/>
</dbReference>
<dbReference type="InterPro" id="IPR050951">
    <property type="entry name" value="Retrovirus_Pol_polyprotein"/>
</dbReference>
<sequence>MSTELLEEVQSRTKRSNGTFKLQRCELNLQAYSHTGLQLKHVAPIRLTVGPMNLVHPVYVSPLNTYPLLIGKDLLNRFEPLIDFKHLKIWTQVREPLPLQSVNSNESQCQVTDTAPHLLTDAASSKPRASSTSSNRNQDPLLCSLQASDSDSGSLRIMTAINVQDKDLNDQTDALAKAAITRHQHTVGAQTPASSHVDLSPQFTADDLLTLQASDPTLQTIAAHLSDPITHPISTSDLSKSSDLRHLHSIKHMLHLKEGVLTYVPEPLTAPKLVVPQSQRGMMLTHAHDAPCAGHHGAKATYETLKQVAYWPGMQQDVTEYVKGCLVWPPLTGLPE</sequence>
<dbReference type="PANTHER" id="PTHR37984">
    <property type="entry name" value="PROTEIN CBG26694"/>
    <property type="match status" value="1"/>
</dbReference>
<feature type="domain" description="Integrase zinc-binding" evidence="3">
    <location>
        <begin position="275"/>
        <end position="326"/>
    </location>
</feature>
<dbReference type="Proteomes" id="UP001479290">
    <property type="component" value="Unassembled WGS sequence"/>
</dbReference>
<keyword evidence="5" id="KW-1185">Reference proteome</keyword>
<organism evidence="4 5">
    <name type="scientific">Culter alburnus</name>
    <name type="common">Topmouth culter</name>
    <dbReference type="NCBI Taxonomy" id="194366"/>
    <lineage>
        <taxon>Eukaryota</taxon>
        <taxon>Metazoa</taxon>
        <taxon>Chordata</taxon>
        <taxon>Craniata</taxon>
        <taxon>Vertebrata</taxon>
        <taxon>Euteleostomi</taxon>
        <taxon>Actinopterygii</taxon>
        <taxon>Neopterygii</taxon>
        <taxon>Teleostei</taxon>
        <taxon>Ostariophysi</taxon>
        <taxon>Cypriniformes</taxon>
        <taxon>Xenocyprididae</taxon>
        <taxon>Xenocypridinae</taxon>
        <taxon>Culter</taxon>
    </lineage>
</organism>
<evidence type="ECO:0000259" key="3">
    <source>
        <dbReference type="Pfam" id="PF17921"/>
    </source>
</evidence>
<dbReference type="FunFam" id="1.10.340.70:FF:000001">
    <property type="entry name" value="Retrovirus-related Pol polyprotein from transposon gypsy-like Protein"/>
    <property type="match status" value="1"/>
</dbReference>
<reference evidence="4 5" key="1">
    <citation type="submission" date="2024-05" db="EMBL/GenBank/DDBJ databases">
        <title>A high-quality chromosomal-level genome assembly of Topmouth culter (Culter alburnus).</title>
        <authorList>
            <person name="Zhao H."/>
        </authorList>
    </citation>
    <scope>NUCLEOTIDE SEQUENCE [LARGE SCALE GENOMIC DNA]</scope>
    <source>
        <strain evidence="4">CATC2023</strain>
        <tissue evidence="4">Muscle</tissue>
    </source>
</reference>
<name>A0AAW2B9H7_CULAL</name>
<comment type="caution">
    <text evidence="4">The sequence shown here is derived from an EMBL/GenBank/DDBJ whole genome shotgun (WGS) entry which is preliminary data.</text>
</comment>
<protein>
    <recommendedName>
        <fullName evidence="1">Gypsy retrotransposon integrase-like protein 1</fullName>
    </recommendedName>
</protein>
<dbReference type="InterPro" id="IPR021109">
    <property type="entry name" value="Peptidase_aspartic_dom_sf"/>
</dbReference>